<sequence>MEELGGQDTPDGPRVMSLRETLHRIWETMSQNPEIDRWGHRPPPRDSISSWTEQPPSAAQTPLAGRRPKLRFSAAVCSFLVLTHGSAAE</sequence>
<name>A0A4D9DL43_9SAUR</name>
<reference evidence="2 3" key="2">
    <citation type="submission" date="2019-04" db="EMBL/GenBank/DDBJ databases">
        <title>The genome sequence of big-headed turtle.</title>
        <authorList>
            <person name="Gong S."/>
        </authorList>
    </citation>
    <scope>NUCLEOTIDE SEQUENCE [LARGE SCALE GENOMIC DNA]</scope>
    <source>
        <strain evidence="2">DO16091913</strain>
        <tissue evidence="2">Muscle</tissue>
    </source>
</reference>
<evidence type="ECO:0000313" key="3">
    <source>
        <dbReference type="Proteomes" id="UP000297703"/>
    </source>
</evidence>
<comment type="caution">
    <text evidence="2">The sequence shown here is derived from an EMBL/GenBank/DDBJ whole genome shotgun (WGS) entry which is preliminary data.</text>
</comment>
<dbReference type="AlphaFoldDB" id="A0A4D9DL43"/>
<dbReference type="GO" id="GO:0008168">
    <property type="term" value="F:methyltransferase activity"/>
    <property type="evidence" value="ECO:0007669"/>
    <property type="project" value="UniProtKB-KW"/>
</dbReference>
<dbReference type="OrthoDB" id="6020735at2759"/>
<keyword evidence="2" id="KW-0489">Methyltransferase</keyword>
<dbReference type="Proteomes" id="UP000297703">
    <property type="component" value="Unassembled WGS sequence"/>
</dbReference>
<proteinExistence type="predicted"/>
<gene>
    <name evidence="2" type="ORF">DR999_PMT21254</name>
</gene>
<evidence type="ECO:0000256" key="1">
    <source>
        <dbReference type="SAM" id="MobiDB-lite"/>
    </source>
</evidence>
<feature type="compositionally biased region" description="Polar residues" evidence="1">
    <location>
        <begin position="47"/>
        <end position="60"/>
    </location>
</feature>
<organism evidence="2 3">
    <name type="scientific">Platysternon megacephalum</name>
    <name type="common">big-headed turtle</name>
    <dbReference type="NCBI Taxonomy" id="55544"/>
    <lineage>
        <taxon>Eukaryota</taxon>
        <taxon>Metazoa</taxon>
        <taxon>Chordata</taxon>
        <taxon>Craniata</taxon>
        <taxon>Vertebrata</taxon>
        <taxon>Euteleostomi</taxon>
        <taxon>Archelosauria</taxon>
        <taxon>Testudinata</taxon>
        <taxon>Testudines</taxon>
        <taxon>Cryptodira</taxon>
        <taxon>Durocryptodira</taxon>
        <taxon>Testudinoidea</taxon>
        <taxon>Platysternidae</taxon>
        <taxon>Platysternon</taxon>
    </lineage>
</organism>
<protein>
    <submittedName>
        <fullName evidence="2">16S rRNA methyltransferase</fullName>
    </submittedName>
</protein>
<keyword evidence="2" id="KW-0808">Transferase</keyword>
<feature type="region of interest" description="Disordered" evidence="1">
    <location>
        <begin position="33"/>
        <end position="66"/>
    </location>
</feature>
<evidence type="ECO:0000313" key="2">
    <source>
        <dbReference type="EMBL" id="TFJ96947.1"/>
    </source>
</evidence>
<accession>A0A4D9DL43</accession>
<dbReference type="EMBL" id="QXTE01000552">
    <property type="protein sequence ID" value="TFJ96947.1"/>
    <property type="molecule type" value="Genomic_DNA"/>
</dbReference>
<reference evidence="2 3" key="1">
    <citation type="submission" date="2019-04" db="EMBL/GenBank/DDBJ databases">
        <title>Draft genome of the big-headed turtle Platysternon megacephalum.</title>
        <authorList>
            <person name="Gong S."/>
        </authorList>
    </citation>
    <scope>NUCLEOTIDE SEQUENCE [LARGE SCALE GENOMIC DNA]</scope>
    <source>
        <strain evidence="2">DO16091913</strain>
        <tissue evidence="2">Muscle</tissue>
    </source>
</reference>
<dbReference type="GO" id="GO:0032259">
    <property type="term" value="P:methylation"/>
    <property type="evidence" value="ECO:0007669"/>
    <property type="project" value="UniProtKB-KW"/>
</dbReference>
<keyword evidence="3" id="KW-1185">Reference proteome</keyword>